<dbReference type="RefSeq" id="WP_034570995.1">
    <property type="nucleotide sequence ID" value="NZ_JQBS01000007.1"/>
</dbReference>
<dbReference type="eggNOG" id="COG4129">
    <property type="taxonomic scope" value="Bacteria"/>
</dbReference>
<evidence type="ECO:0000313" key="8">
    <source>
        <dbReference type="EMBL" id="KRN57357.1"/>
    </source>
</evidence>
<name>A0A0R2I7Q8_CARDV</name>
<sequence length="326" mass="37469">MKIGLRTIKTALGAAIAIFIADYLKLDYAVSAGVITILSVQNTKKKSITLAGQRFLSTALAIAIAIFFFLIIGFNPVSFGLYLLIFIPIASKLQLTDGIVVSSVLVTHLLIEESASFHWVLNCFLLMFVGVGTAIVLNLYMPSSEKKLKELQLMIEKDMKLVLLDFSKALKHVTEPHQLDASLQELNVTVLKAEKLAMEQFNNRLFDQSYYYIKYFDMRKMQLYVLKQIKVDITLCQLPTEQNKKLAEIFVATAESLHEDNPVIELLEEIKALFDYFRNSPLPTTRPEFENRAMLFQMLNDFNYFIEIKKVFYEEFRTERQLTQEE</sequence>
<evidence type="ECO:0000256" key="3">
    <source>
        <dbReference type="ARBA" id="ARBA00022692"/>
    </source>
</evidence>
<comment type="subcellular location">
    <subcellularLocation>
        <location evidence="1">Cell membrane</location>
        <topology evidence="1">Multi-pass membrane protein</topology>
    </subcellularLocation>
</comment>
<keyword evidence="5 6" id="KW-0472">Membrane</keyword>
<protein>
    <recommendedName>
        <fullName evidence="7">Putative aromatic acid exporter C-terminal domain-containing protein</fullName>
    </recommendedName>
</protein>
<dbReference type="InterPro" id="IPR021062">
    <property type="entry name" value="ArAE_1_C"/>
</dbReference>
<dbReference type="Pfam" id="PF11728">
    <property type="entry name" value="ArAE_1_C"/>
    <property type="match status" value="1"/>
</dbReference>
<evidence type="ECO:0000259" key="7">
    <source>
        <dbReference type="Pfam" id="PF11728"/>
    </source>
</evidence>
<feature type="transmembrane region" description="Helical" evidence="6">
    <location>
        <begin position="117"/>
        <end position="140"/>
    </location>
</feature>
<dbReference type="Proteomes" id="UP000051658">
    <property type="component" value="Unassembled WGS sequence"/>
</dbReference>
<evidence type="ECO:0000256" key="5">
    <source>
        <dbReference type="ARBA" id="ARBA00023136"/>
    </source>
</evidence>
<feature type="transmembrane region" description="Helical" evidence="6">
    <location>
        <begin position="93"/>
        <end position="111"/>
    </location>
</feature>
<feature type="transmembrane region" description="Helical" evidence="6">
    <location>
        <begin position="60"/>
        <end position="86"/>
    </location>
</feature>
<dbReference type="GO" id="GO:0005886">
    <property type="term" value="C:plasma membrane"/>
    <property type="evidence" value="ECO:0007669"/>
    <property type="project" value="UniProtKB-SubCell"/>
</dbReference>
<evidence type="ECO:0000256" key="4">
    <source>
        <dbReference type="ARBA" id="ARBA00022989"/>
    </source>
</evidence>
<dbReference type="GeneID" id="89588333"/>
<evidence type="ECO:0000256" key="1">
    <source>
        <dbReference type="ARBA" id="ARBA00004651"/>
    </source>
</evidence>
<accession>A0A0R2I7Q8</accession>
<evidence type="ECO:0000256" key="2">
    <source>
        <dbReference type="ARBA" id="ARBA00022475"/>
    </source>
</evidence>
<keyword evidence="3 6" id="KW-0812">Transmembrane</keyword>
<organism evidence="8 9">
    <name type="scientific">Carnobacterium divergens DSM 20623</name>
    <dbReference type="NCBI Taxonomy" id="1449336"/>
    <lineage>
        <taxon>Bacteria</taxon>
        <taxon>Bacillati</taxon>
        <taxon>Bacillota</taxon>
        <taxon>Bacilli</taxon>
        <taxon>Lactobacillales</taxon>
        <taxon>Carnobacteriaceae</taxon>
        <taxon>Carnobacterium</taxon>
    </lineage>
</organism>
<dbReference type="PANTHER" id="PTHR40064">
    <property type="entry name" value="MEMBRANE PROTEIN-RELATED"/>
    <property type="match status" value="1"/>
</dbReference>
<evidence type="ECO:0000313" key="9">
    <source>
        <dbReference type="Proteomes" id="UP000051658"/>
    </source>
</evidence>
<feature type="domain" description="Putative aromatic acid exporter C-terminal" evidence="7">
    <location>
        <begin position="145"/>
        <end position="310"/>
    </location>
</feature>
<dbReference type="Pfam" id="PF06081">
    <property type="entry name" value="ArAE_1"/>
    <property type="match status" value="1"/>
</dbReference>
<keyword evidence="9" id="KW-1185">Reference proteome</keyword>
<dbReference type="InterPro" id="IPR052984">
    <property type="entry name" value="UPF0421"/>
</dbReference>
<dbReference type="PATRIC" id="fig|1449336.4.peg.346"/>
<reference evidence="8 9" key="1">
    <citation type="journal article" date="2015" name="Genome Announc.">
        <title>Expanding the biotechnology potential of lactobacilli through comparative genomics of 213 strains and associated genera.</title>
        <authorList>
            <person name="Sun Z."/>
            <person name="Harris H.M."/>
            <person name="McCann A."/>
            <person name="Guo C."/>
            <person name="Argimon S."/>
            <person name="Zhang W."/>
            <person name="Yang X."/>
            <person name="Jeffery I.B."/>
            <person name="Cooney J.C."/>
            <person name="Kagawa T.F."/>
            <person name="Liu W."/>
            <person name="Song Y."/>
            <person name="Salvetti E."/>
            <person name="Wrobel A."/>
            <person name="Rasinkangas P."/>
            <person name="Parkhill J."/>
            <person name="Rea M.C."/>
            <person name="O'Sullivan O."/>
            <person name="Ritari J."/>
            <person name="Douillard F.P."/>
            <person name="Paul Ross R."/>
            <person name="Yang R."/>
            <person name="Briner A.E."/>
            <person name="Felis G.E."/>
            <person name="de Vos W.M."/>
            <person name="Barrangou R."/>
            <person name="Klaenhammer T.R."/>
            <person name="Caufield P.W."/>
            <person name="Cui Y."/>
            <person name="Zhang H."/>
            <person name="O'Toole P.W."/>
        </authorList>
    </citation>
    <scope>NUCLEOTIDE SEQUENCE [LARGE SCALE GENOMIC DNA]</scope>
    <source>
        <strain evidence="8 9">DSM 20623</strain>
    </source>
</reference>
<evidence type="ECO:0000256" key="6">
    <source>
        <dbReference type="SAM" id="Phobius"/>
    </source>
</evidence>
<dbReference type="InterPro" id="IPR038323">
    <property type="entry name" value="ArAE_1_C_sf"/>
</dbReference>
<gene>
    <name evidence="8" type="ORF">IV74_GL000339</name>
</gene>
<keyword evidence="4 6" id="KW-1133">Transmembrane helix</keyword>
<comment type="caution">
    <text evidence="8">The sequence shown here is derived from an EMBL/GenBank/DDBJ whole genome shotgun (WGS) entry which is preliminary data.</text>
</comment>
<dbReference type="EMBL" id="JQBS01000007">
    <property type="protein sequence ID" value="KRN57357.1"/>
    <property type="molecule type" value="Genomic_DNA"/>
</dbReference>
<dbReference type="AlphaFoldDB" id="A0A0R2I7Q8"/>
<dbReference type="Gene3D" id="1.20.120.940">
    <property type="entry name" value="Putative aromatic acid exporter, C-terminal domain"/>
    <property type="match status" value="1"/>
</dbReference>
<proteinExistence type="predicted"/>
<dbReference type="PANTHER" id="PTHR40064:SF1">
    <property type="entry name" value="MEMBRANE PROTEIN"/>
    <property type="match status" value="1"/>
</dbReference>
<dbReference type="InterPro" id="IPR010343">
    <property type="entry name" value="ArAE_1"/>
</dbReference>
<keyword evidence="2" id="KW-1003">Cell membrane</keyword>